<gene>
    <name evidence="6" type="ORF">MCOR_44905</name>
</gene>
<feature type="disulfide bond" evidence="2">
    <location>
        <begin position="306"/>
        <end position="316"/>
    </location>
</feature>
<keyword evidence="7" id="KW-1185">Reference proteome</keyword>
<dbReference type="EMBL" id="CACVKT020007916">
    <property type="protein sequence ID" value="CAC5411864.1"/>
    <property type="molecule type" value="Genomic_DNA"/>
</dbReference>
<dbReference type="CDD" id="cd00096">
    <property type="entry name" value="Ig"/>
    <property type="match status" value="1"/>
</dbReference>
<dbReference type="InterPro" id="IPR003599">
    <property type="entry name" value="Ig_sub"/>
</dbReference>
<dbReference type="SUPFAM" id="SSF48726">
    <property type="entry name" value="Immunoglobulin"/>
    <property type="match status" value="1"/>
</dbReference>
<dbReference type="InterPro" id="IPR001190">
    <property type="entry name" value="SRCR"/>
</dbReference>
<evidence type="ECO:0000256" key="2">
    <source>
        <dbReference type="PROSITE-ProRule" id="PRU00196"/>
    </source>
</evidence>
<keyword evidence="3" id="KW-0732">Signal</keyword>
<dbReference type="GO" id="GO:0016020">
    <property type="term" value="C:membrane"/>
    <property type="evidence" value="ECO:0007669"/>
    <property type="project" value="InterPro"/>
</dbReference>
<feature type="domain" description="SRCR" evidence="4">
    <location>
        <begin position="350"/>
        <end position="394"/>
    </location>
</feature>
<dbReference type="InterPro" id="IPR036772">
    <property type="entry name" value="SRCR-like_dom_sf"/>
</dbReference>
<dbReference type="PROSITE" id="PS50287">
    <property type="entry name" value="SRCR_2"/>
    <property type="match status" value="3"/>
</dbReference>
<dbReference type="Pfam" id="PF00530">
    <property type="entry name" value="SRCR"/>
    <property type="match status" value="2"/>
</dbReference>
<dbReference type="PANTHER" id="PTHR48071">
    <property type="entry name" value="SRCR DOMAIN-CONTAINING PROTEIN"/>
    <property type="match status" value="1"/>
</dbReference>
<dbReference type="InterPro" id="IPR013098">
    <property type="entry name" value="Ig_I-set"/>
</dbReference>
<dbReference type="EC" id="3.4.21.-" evidence="6"/>
<protein>
    <submittedName>
        <fullName evidence="6">PRSS12</fullName>
        <ecNumber evidence="6">3.4.21.-</ecNumber>
    </submittedName>
</protein>
<organism evidence="6 7">
    <name type="scientific">Mytilus coruscus</name>
    <name type="common">Sea mussel</name>
    <dbReference type="NCBI Taxonomy" id="42192"/>
    <lineage>
        <taxon>Eukaryota</taxon>
        <taxon>Metazoa</taxon>
        <taxon>Spiralia</taxon>
        <taxon>Lophotrochozoa</taxon>
        <taxon>Mollusca</taxon>
        <taxon>Bivalvia</taxon>
        <taxon>Autobranchia</taxon>
        <taxon>Pteriomorphia</taxon>
        <taxon>Mytilida</taxon>
        <taxon>Mytiloidea</taxon>
        <taxon>Mytilidae</taxon>
        <taxon>Mytilinae</taxon>
        <taxon>Mytilus</taxon>
    </lineage>
</organism>
<dbReference type="SUPFAM" id="SSF56487">
    <property type="entry name" value="SRCR-like"/>
    <property type="match status" value="3"/>
</dbReference>
<proteinExistence type="predicted"/>
<name>A0A6J8DX49_MYTCO</name>
<feature type="domain" description="Ig-like" evidence="5">
    <location>
        <begin position="44"/>
        <end position="145"/>
    </location>
</feature>
<dbReference type="Pfam" id="PF07679">
    <property type="entry name" value="I-set"/>
    <property type="match status" value="1"/>
</dbReference>
<dbReference type="GO" id="GO:0016787">
    <property type="term" value="F:hydrolase activity"/>
    <property type="evidence" value="ECO:0007669"/>
    <property type="project" value="UniProtKB-KW"/>
</dbReference>
<comment type="caution">
    <text evidence="2">Lacks conserved residue(s) required for the propagation of feature annotation.</text>
</comment>
<dbReference type="PANTHER" id="PTHR48071:SF28">
    <property type="entry name" value="SRCR DOMAIN-CONTAINING PROTEIN"/>
    <property type="match status" value="1"/>
</dbReference>
<reference evidence="6 7" key="1">
    <citation type="submission" date="2020-06" db="EMBL/GenBank/DDBJ databases">
        <authorList>
            <person name="Li R."/>
            <person name="Bekaert M."/>
        </authorList>
    </citation>
    <scope>NUCLEOTIDE SEQUENCE [LARGE SCALE GENOMIC DNA]</scope>
    <source>
        <strain evidence="7">wild</strain>
    </source>
</reference>
<evidence type="ECO:0000313" key="6">
    <source>
        <dbReference type="EMBL" id="CAC5411864.1"/>
    </source>
</evidence>
<dbReference type="InterPro" id="IPR036179">
    <property type="entry name" value="Ig-like_dom_sf"/>
</dbReference>
<dbReference type="Gene3D" id="3.10.250.10">
    <property type="entry name" value="SRCR-like domain"/>
    <property type="match status" value="3"/>
</dbReference>
<dbReference type="AlphaFoldDB" id="A0A6J8DX49"/>
<dbReference type="Proteomes" id="UP000507470">
    <property type="component" value="Unassembled WGS sequence"/>
</dbReference>
<dbReference type="SMART" id="SM00202">
    <property type="entry name" value="SR"/>
    <property type="match status" value="1"/>
</dbReference>
<sequence>MGNIVQWIFIQFVCGYLCHTNAYEVYRLPGRNITNVTGLKFLSPYISNFAIGENNRIVLRCQVRTDEEPNFEWVRIENSTSAKIIRNSTEDGRYLIFIKRRQRRRGDTYNSKLLIRNTKASDSGIIKCRVNVRGSAVIERQFKINVQESVLTPIRLESYTQGGEGLLRIRLKNKWTYFHYYTFSSVKASIVCRSLGYPYGGVARNTYEERTILGHAEHHVYKIPDVPVRLLVPGMGVLKLREGVVEVFLDGHWGFVNINYIGQSEVNALCQTLGFKYGGESYKAIDIYFEFNSLDYTNPILRNLSCSKNALHFNECNHTVWGYRTLDSSWDILAIKCWTHSEINDSGVQVRLAGSNIEHEGRVEILHNNIWGTVNDYWYGYPGANVLCKMLGYP</sequence>
<feature type="signal peptide" evidence="3">
    <location>
        <begin position="1"/>
        <end position="22"/>
    </location>
</feature>
<evidence type="ECO:0000256" key="3">
    <source>
        <dbReference type="SAM" id="SignalP"/>
    </source>
</evidence>
<keyword evidence="1 2" id="KW-1015">Disulfide bond</keyword>
<feature type="chain" id="PRO_5026822392" evidence="3">
    <location>
        <begin position="23"/>
        <end position="394"/>
    </location>
</feature>
<dbReference type="Gene3D" id="2.60.40.10">
    <property type="entry name" value="Immunoglobulins"/>
    <property type="match status" value="1"/>
</dbReference>
<dbReference type="InterPro" id="IPR007110">
    <property type="entry name" value="Ig-like_dom"/>
</dbReference>
<accession>A0A6J8DX49</accession>
<evidence type="ECO:0000256" key="1">
    <source>
        <dbReference type="ARBA" id="ARBA00023157"/>
    </source>
</evidence>
<keyword evidence="6" id="KW-0378">Hydrolase</keyword>
<dbReference type="PROSITE" id="PS50835">
    <property type="entry name" value="IG_LIKE"/>
    <property type="match status" value="1"/>
</dbReference>
<feature type="domain" description="SRCR" evidence="4">
    <location>
        <begin position="154"/>
        <end position="196"/>
    </location>
</feature>
<dbReference type="InterPro" id="IPR013783">
    <property type="entry name" value="Ig-like_fold"/>
</dbReference>
<evidence type="ECO:0000259" key="4">
    <source>
        <dbReference type="PROSITE" id="PS50287"/>
    </source>
</evidence>
<feature type="domain" description="SRCR" evidence="4">
    <location>
        <begin position="228"/>
        <end position="338"/>
    </location>
</feature>
<evidence type="ECO:0000313" key="7">
    <source>
        <dbReference type="Proteomes" id="UP000507470"/>
    </source>
</evidence>
<dbReference type="SMART" id="SM00409">
    <property type="entry name" value="IG"/>
    <property type="match status" value="1"/>
</dbReference>
<evidence type="ECO:0000259" key="5">
    <source>
        <dbReference type="PROSITE" id="PS50835"/>
    </source>
</evidence>